<accession>A9FN88</accession>
<dbReference type="Gene3D" id="2.60.120.10">
    <property type="entry name" value="Jelly Rolls"/>
    <property type="match status" value="1"/>
</dbReference>
<dbReference type="AlphaFoldDB" id="A9FN88"/>
<dbReference type="HOGENOM" id="CLU_086980_0_0_7"/>
<protein>
    <recommendedName>
        <fullName evidence="1">Cupin type-2 domain-containing protein</fullName>
    </recommendedName>
</protein>
<dbReference type="RefSeq" id="WP_012240841.1">
    <property type="nucleotide sequence ID" value="NC_010162.1"/>
</dbReference>
<proteinExistence type="predicted"/>
<reference evidence="2 3" key="1">
    <citation type="journal article" date="2007" name="Nat. Biotechnol.">
        <title>Complete genome sequence of the myxobacterium Sorangium cellulosum.</title>
        <authorList>
            <person name="Schneiker S."/>
            <person name="Perlova O."/>
            <person name="Kaiser O."/>
            <person name="Gerth K."/>
            <person name="Alici A."/>
            <person name="Altmeyer M.O."/>
            <person name="Bartels D."/>
            <person name="Bekel T."/>
            <person name="Beyer S."/>
            <person name="Bode E."/>
            <person name="Bode H.B."/>
            <person name="Bolten C.J."/>
            <person name="Choudhuri J.V."/>
            <person name="Doss S."/>
            <person name="Elnakady Y.A."/>
            <person name="Frank B."/>
            <person name="Gaigalat L."/>
            <person name="Goesmann A."/>
            <person name="Groeger C."/>
            <person name="Gross F."/>
            <person name="Jelsbak L."/>
            <person name="Jelsbak L."/>
            <person name="Kalinowski J."/>
            <person name="Kegler C."/>
            <person name="Knauber T."/>
            <person name="Konietzny S."/>
            <person name="Kopp M."/>
            <person name="Krause L."/>
            <person name="Krug D."/>
            <person name="Linke B."/>
            <person name="Mahmud T."/>
            <person name="Martinez-Arias R."/>
            <person name="McHardy A.C."/>
            <person name="Merai M."/>
            <person name="Meyer F."/>
            <person name="Mormann S."/>
            <person name="Munoz-Dorado J."/>
            <person name="Perez J."/>
            <person name="Pradella S."/>
            <person name="Rachid S."/>
            <person name="Raddatz G."/>
            <person name="Rosenau F."/>
            <person name="Rueckert C."/>
            <person name="Sasse F."/>
            <person name="Scharfe M."/>
            <person name="Schuster S.C."/>
            <person name="Suen G."/>
            <person name="Treuner-Lange A."/>
            <person name="Velicer G.J."/>
            <person name="Vorholter F.-J."/>
            <person name="Weissman K.J."/>
            <person name="Welch R.D."/>
            <person name="Wenzel S.C."/>
            <person name="Whitworth D.E."/>
            <person name="Wilhelm S."/>
            <person name="Wittmann C."/>
            <person name="Bloecker H."/>
            <person name="Puehler A."/>
            <person name="Mueller R."/>
        </authorList>
    </citation>
    <scope>NUCLEOTIDE SEQUENCE [LARGE SCALE GENOMIC DNA]</scope>
    <source>
        <strain evidence="3">So ce56</strain>
    </source>
</reference>
<dbReference type="InterPro" id="IPR011051">
    <property type="entry name" value="RmlC_Cupin_sf"/>
</dbReference>
<evidence type="ECO:0000259" key="1">
    <source>
        <dbReference type="Pfam" id="PF07883"/>
    </source>
</evidence>
<gene>
    <name evidence="2" type="ordered locus">sce8232</name>
</gene>
<dbReference type="KEGG" id="scl:sce8232"/>
<dbReference type="Pfam" id="PF07883">
    <property type="entry name" value="Cupin_2"/>
    <property type="match status" value="1"/>
</dbReference>
<dbReference type="Proteomes" id="UP000002139">
    <property type="component" value="Chromosome"/>
</dbReference>
<keyword evidence="3" id="KW-1185">Reference proteome</keyword>
<dbReference type="SMR" id="A9FN88"/>
<dbReference type="SUPFAM" id="SSF51182">
    <property type="entry name" value="RmlC-like cupins"/>
    <property type="match status" value="1"/>
</dbReference>
<dbReference type="STRING" id="448385.sce8232"/>
<sequence>MAGMDPATDFTVHRIACGSLKRLPHPTWPCELWSYRPGPWQPPAEGTHYGAVFSGRLTLRCRSGVFEIGAGMVFCVPGELALHGEGEAFGITHLRSKGFFQIAGPIEASGRLRYIDGCTDSLLIAPQVRGDPCLNHLHFPPRTDQTLHTHPSLRAGLIARGRGVCRLGDRRVPLSPGLVFHLPPGSKHAFQTEAESMDVVAFHPDSDFGPVHDDHPMINRTIVDGISARHVERIRTAEQPNE</sequence>
<organism evidence="2 3">
    <name type="scientific">Sorangium cellulosum (strain So ce56)</name>
    <name type="common">Polyangium cellulosum (strain So ce56)</name>
    <dbReference type="NCBI Taxonomy" id="448385"/>
    <lineage>
        <taxon>Bacteria</taxon>
        <taxon>Pseudomonadati</taxon>
        <taxon>Myxococcota</taxon>
        <taxon>Polyangia</taxon>
        <taxon>Polyangiales</taxon>
        <taxon>Polyangiaceae</taxon>
        <taxon>Sorangium</taxon>
    </lineage>
</organism>
<dbReference type="eggNOG" id="COG0662">
    <property type="taxonomic scope" value="Bacteria"/>
</dbReference>
<name>A9FN88_SORC5</name>
<feature type="domain" description="Cupin type-2" evidence="1">
    <location>
        <begin position="136"/>
        <end position="196"/>
    </location>
</feature>
<dbReference type="EMBL" id="AM746676">
    <property type="protein sequence ID" value="CAN98402.1"/>
    <property type="molecule type" value="Genomic_DNA"/>
</dbReference>
<dbReference type="InterPro" id="IPR013096">
    <property type="entry name" value="Cupin_2"/>
</dbReference>
<evidence type="ECO:0000313" key="3">
    <source>
        <dbReference type="Proteomes" id="UP000002139"/>
    </source>
</evidence>
<evidence type="ECO:0000313" key="2">
    <source>
        <dbReference type="EMBL" id="CAN98402.1"/>
    </source>
</evidence>
<dbReference type="InterPro" id="IPR014710">
    <property type="entry name" value="RmlC-like_jellyroll"/>
</dbReference>